<gene>
    <name evidence="2" type="ORF">CK203_076758</name>
</gene>
<evidence type="ECO:0000313" key="3">
    <source>
        <dbReference type="Proteomes" id="UP000288805"/>
    </source>
</evidence>
<comment type="caution">
    <text evidence="2">The sequence shown here is derived from an EMBL/GenBank/DDBJ whole genome shotgun (WGS) entry which is preliminary data.</text>
</comment>
<evidence type="ECO:0000259" key="1">
    <source>
        <dbReference type="Pfam" id="PF00078"/>
    </source>
</evidence>
<feature type="domain" description="Reverse transcriptase" evidence="1">
    <location>
        <begin position="346"/>
        <end position="433"/>
    </location>
</feature>
<dbReference type="CDD" id="cd01650">
    <property type="entry name" value="RT_nLTR_like"/>
    <property type="match status" value="1"/>
</dbReference>
<accession>A0A438EPB6</accession>
<dbReference type="SUPFAM" id="SSF56219">
    <property type="entry name" value="DNase I-like"/>
    <property type="match status" value="1"/>
</dbReference>
<proteinExistence type="predicted"/>
<dbReference type="Pfam" id="PF00078">
    <property type="entry name" value="RVT_1"/>
    <property type="match status" value="1"/>
</dbReference>
<dbReference type="Gene3D" id="3.60.10.10">
    <property type="entry name" value="Endonuclease/exonuclease/phosphatase"/>
    <property type="match status" value="1"/>
</dbReference>
<organism evidence="2 3">
    <name type="scientific">Vitis vinifera</name>
    <name type="common">Grape</name>
    <dbReference type="NCBI Taxonomy" id="29760"/>
    <lineage>
        <taxon>Eukaryota</taxon>
        <taxon>Viridiplantae</taxon>
        <taxon>Streptophyta</taxon>
        <taxon>Embryophyta</taxon>
        <taxon>Tracheophyta</taxon>
        <taxon>Spermatophyta</taxon>
        <taxon>Magnoliopsida</taxon>
        <taxon>eudicotyledons</taxon>
        <taxon>Gunneridae</taxon>
        <taxon>Pentapetalae</taxon>
        <taxon>rosids</taxon>
        <taxon>Vitales</taxon>
        <taxon>Vitaceae</taxon>
        <taxon>Viteae</taxon>
        <taxon>Vitis</taxon>
    </lineage>
</organism>
<dbReference type="InterPro" id="IPR000477">
    <property type="entry name" value="RT_dom"/>
</dbReference>
<dbReference type="InterPro" id="IPR036691">
    <property type="entry name" value="Endo/exonu/phosph_ase_sf"/>
</dbReference>
<name>A0A438EPB6_VITVI</name>
<dbReference type="AlphaFoldDB" id="A0A438EPB6"/>
<evidence type="ECO:0000313" key="2">
    <source>
        <dbReference type="EMBL" id="RVW49560.1"/>
    </source>
</evidence>
<dbReference type="EMBL" id="QGNW01001221">
    <property type="protein sequence ID" value="RVW49560.1"/>
    <property type="molecule type" value="Genomic_DNA"/>
</dbReference>
<reference evidence="2 3" key="1">
    <citation type="journal article" date="2018" name="PLoS Genet.">
        <title>Population sequencing reveals clonal diversity and ancestral inbreeding in the grapevine cultivar Chardonnay.</title>
        <authorList>
            <person name="Roach M.J."/>
            <person name="Johnson D.L."/>
            <person name="Bohlmann J."/>
            <person name="van Vuuren H.J."/>
            <person name="Jones S.J."/>
            <person name="Pretorius I.S."/>
            <person name="Schmidt S.A."/>
            <person name="Borneman A.R."/>
        </authorList>
    </citation>
    <scope>NUCLEOTIDE SEQUENCE [LARGE SCALE GENOMIC DNA]</scope>
    <source>
        <strain evidence="3">cv. Chardonnay</strain>
        <tissue evidence="2">Leaf</tissue>
    </source>
</reference>
<dbReference type="Proteomes" id="UP000288805">
    <property type="component" value="Unassembled WGS sequence"/>
</dbReference>
<protein>
    <recommendedName>
        <fullName evidence="1">Reverse transcriptase domain-containing protein</fullName>
    </recommendedName>
</protein>
<sequence>MGRIPLCVVLIEDVSVLSGWNEPPWGLVDIVSANELALVPVGSEYASPFEKMIDCHLEEGGRDEGWSLSCLAKFSCCLEVVKDLELRDFPLKEGPFTWIGGLNNQAQFRLDRFLMTDNWNSLVNGAVQGVLPRSVSDHFPVLLEGGGLKRGPSPFRFENMRLKEEGFRHKMKTWWGSLNFTGTSSFILDAKLRDLKNILKNWNKEEFGLIETKKGEALRQVVYWDEKEKCSALIWKSVKQEKRMANAHSRRNWLSKLKVNGCWHSKDNNLKNSVVGAFQKLYSEEEGWRPCIDGLSFMGLVSSEAEGLEIPSSEEQVEIMGFFREFHERDRFVKFLNTTFLVLVLKKGGVKDLKDFRPISLVESLYKLLVKVLANRIKKVMGKVISEPQNAFVEGKQILDAILIANEVVDSRLKSNQGGVLCKLDIEKAYDHVS</sequence>
<dbReference type="PANTHER" id="PTHR19446">
    <property type="entry name" value="REVERSE TRANSCRIPTASES"/>
    <property type="match status" value="1"/>
</dbReference>